<dbReference type="PANTHER" id="PTHR42910:SF1">
    <property type="entry name" value="MAJOR FACILITATOR SUPERFAMILY (MFS) PROFILE DOMAIN-CONTAINING PROTEIN"/>
    <property type="match status" value="1"/>
</dbReference>
<reference evidence="4" key="1">
    <citation type="submission" date="2019-10" db="EMBL/GenBank/DDBJ databases">
        <authorList>
            <consortium name="DOE Joint Genome Institute"/>
            <person name="Kuo A."/>
            <person name="Miyauchi S."/>
            <person name="Kiss E."/>
            <person name="Drula E."/>
            <person name="Kohler A."/>
            <person name="Sanchez-Garcia M."/>
            <person name="Andreopoulos B."/>
            <person name="Barry K.W."/>
            <person name="Bonito G."/>
            <person name="Buee M."/>
            <person name="Carver A."/>
            <person name="Chen C."/>
            <person name="Cichocki N."/>
            <person name="Clum A."/>
            <person name="Culley D."/>
            <person name="Crous P.W."/>
            <person name="Fauchery L."/>
            <person name="Girlanda M."/>
            <person name="Hayes R."/>
            <person name="Keri Z."/>
            <person name="LaButti K."/>
            <person name="Lipzen A."/>
            <person name="Lombard V."/>
            <person name="Magnuson J."/>
            <person name="Maillard F."/>
            <person name="Morin E."/>
            <person name="Murat C."/>
            <person name="Nolan M."/>
            <person name="Ohm R."/>
            <person name="Pangilinan J."/>
            <person name="Pereira M."/>
            <person name="Perotto S."/>
            <person name="Peter M."/>
            <person name="Riley R."/>
            <person name="Sitrit Y."/>
            <person name="Stielow B."/>
            <person name="Szollosi G."/>
            <person name="Zifcakova L."/>
            <person name="Stursova M."/>
            <person name="Spatafora J.W."/>
            <person name="Tedersoo L."/>
            <person name="Vaario L.-M."/>
            <person name="Yamada A."/>
            <person name="Yan M."/>
            <person name="Wang P."/>
            <person name="Xu J."/>
            <person name="Bruns T."/>
            <person name="Baldrian P."/>
            <person name="Vilgalys R."/>
            <person name="Henrissat B."/>
            <person name="Grigoriev I.V."/>
            <person name="Hibbett D."/>
            <person name="Nagy L.G."/>
            <person name="Martin F.M."/>
        </authorList>
    </citation>
    <scope>NUCLEOTIDE SEQUENCE</scope>
    <source>
        <strain evidence="4">BED1</strain>
    </source>
</reference>
<dbReference type="GO" id="GO:0022857">
    <property type="term" value="F:transmembrane transporter activity"/>
    <property type="evidence" value="ECO:0007669"/>
    <property type="project" value="InterPro"/>
</dbReference>
<dbReference type="AlphaFoldDB" id="A0AAD4BVC2"/>
<feature type="transmembrane region" description="Helical" evidence="3">
    <location>
        <begin position="417"/>
        <end position="436"/>
    </location>
</feature>
<gene>
    <name evidence="4" type="ORF">L210DRAFT_3503918</name>
</gene>
<dbReference type="InterPro" id="IPR036259">
    <property type="entry name" value="MFS_trans_sf"/>
</dbReference>
<feature type="transmembrane region" description="Helical" evidence="3">
    <location>
        <begin position="237"/>
        <end position="256"/>
    </location>
</feature>
<keyword evidence="5" id="KW-1185">Reference proteome</keyword>
<evidence type="ECO:0000313" key="5">
    <source>
        <dbReference type="Proteomes" id="UP001194468"/>
    </source>
</evidence>
<organism evidence="4 5">
    <name type="scientific">Boletus edulis BED1</name>
    <dbReference type="NCBI Taxonomy" id="1328754"/>
    <lineage>
        <taxon>Eukaryota</taxon>
        <taxon>Fungi</taxon>
        <taxon>Dikarya</taxon>
        <taxon>Basidiomycota</taxon>
        <taxon>Agaricomycotina</taxon>
        <taxon>Agaricomycetes</taxon>
        <taxon>Agaricomycetidae</taxon>
        <taxon>Boletales</taxon>
        <taxon>Boletineae</taxon>
        <taxon>Boletaceae</taxon>
        <taxon>Boletoideae</taxon>
        <taxon>Boletus</taxon>
    </lineage>
</organism>
<evidence type="ECO:0000313" key="4">
    <source>
        <dbReference type="EMBL" id="KAF8441084.1"/>
    </source>
</evidence>
<feature type="transmembrane region" description="Helical" evidence="3">
    <location>
        <begin position="333"/>
        <end position="353"/>
    </location>
</feature>
<reference evidence="4" key="2">
    <citation type="journal article" date="2020" name="Nat. Commun.">
        <title>Large-scale genome sequencing of mycorrhizal fungi provides insights into the early evolution of symbiotic traits.</title>
        <authorList>
            <person name="Miyauchi S."/>
            <person name="Kiss E."/>
            <person name="Kuo A."/>
            <person name="Drula E."/>
            <person name="Kohler A."/>
            <person name="Sanchez-Garcia M."/>
            <person name="Morin E."/>
            <person name="Andreopoulos B."/>
            <person name="Barry K.W."/>
            <person name="Bonito G."/>
            <person name="Buee M."/>
            <person name="Carver A."/>
            <person name="Chen C."/>
            <person name="Cichocki N."/>
            <person name="Clum A."/>
            <person name="Culley D."/>
            <person name="Crous P.W."/>
            <person name="Fauchery L."/>
            <person name="Girlanda M."/>
            <person name="Hayes R.D."/>
            <person name="Keri Z."/>
            <person name="LaButti K."/>
            <person name="Lipzen A."/>
            <person name="Lombard V."/>
            <person name="Magnuson J."/>
            <person name="Maillard F."/>
            <person name="Murat C."/>
            <person name="Nolan M."/>
            <person name="Ohm R.A."/>
            <person name="Pangilinan J."/>
            <person name="Pereira M.F."/>
            <person name="Perotto S."/>
            <person name="Peter M."/>
            <person name="Pfister S."/>
            <person name="Riley R."/>
            <person name="Sitrit Y."/>
            <person name="Stielow J.B."/>
            <person name="Szollosi G."/>
            <person name="Zifcakova L."/>
            <person name="Stursova M."/>
            <person name="Spatafora J.W."/>
            <person name="Tedersoo L."/>
            <person name="Vaario L.M."/>
            <person name="Yamada A."/>
            <person name="Yan M."/>
            <person name="Wang P."/>
            <person name="Xu J."/>
            <person name="Bruns T."/>
            <person name="Baldrian P."/>
            <person name="Vilgalys R."/>
            <person name="Dunand C."/>
            <person name="Henrissat B."/>
            <person name="Grigoriev I.V."/>
            <person name="Hibbett D."/>
            <person name="Nagy L.G."/>
            <person name="Martin F.M."/>
        </authorList>
    </citation>
    <scope>NUCLEOTIDE SEQUENCE</scope>
    <source>
        <strain evidence="4">BED1</strain>
    </source>
</reference>
<dbReference type="Gene3D" id="1.20.1250.20">
    <property type="entry name" value="MFS general substrate transporter like domains"/>
    <property type="match status" value="1"/>
</dbReference>
<feature type="compositionally biased region" description="Polar residues" evidence="2">
    <location>
        <begin position="91"/>
        <end position="105"/>
    </location>
</feature>
<feature type="transmembrane region" description="Helical" evidence="3">
    <location>
        <begin position="268"/>
        <end position="287"/>
    </location>
</feature>
<keyword evidence="3" id="KW-0812">Transmembrane</keyword>
<accession>A0AAD4BVC2</accession>
<dbReference type="Pfam" id="PF07690">
    <property type="entry name" value="MFS_1"/>
    <property type="match status" value="1"/>
</dbReference>
<feature type="transmembrane region" description="Helical" evidence="3">
    <location>
        <begin position="307"/>
        <end position="328"/>
    </location>
</feature>
<feature type="region of interest" description="Disordered" evidence="2">
    <location>
        <begin position="516"/>
        <end position="543"/>
    </location>
</feature>
<dbReference type="PANTHER" id="PTHR42910">
    <property type="entry name" value="TRANSPORTER SCO4007-RELATED"/>
    <property type="match status" value="1"/>
</dbReference>
<dbReference type="InterPro" id="IPR011701">
    <property type="entry name" value="MFS"/>
</dbReference>
<sequence>MTACHVPGLGPSRGTDSGDNILMLCVKPRTQAGEMLAGGHDEVGIGMIPPPKTALAGKLCRELLMSLPTCTWSNDEILKASEGKTVAPRTTRGSAGPVTTMTTPLAGSGRERTRADSAVDFRSPHSEVSQITLAGQGYDSHFRLPVRRKVIYPSLFRPSARRLVFLRPPLSISIAGYTMDVEQAITTFQESPVPHKDFGFLVVPKRLRLVFGSASALIQMSIDFQVSYAEVSQVPTMYQVGYCIGLFFISPLGDLLRRLGLALSKSLLVFRTFAFLIGVFNVTPQILVPFAADLASPGQHGAAVSTLQAGIMVGILLARVFAGVVAYFFSWRLVYYISIGIQVLVLCGTYLLIPDQPCRNPNLTYYEIFYTMAKYLVEPRLMQVMLVNVASIACWSSFWVTLTFLLGSPPYQYSTLYIGLFGLIGVVGVLGGPLFGRLSETARSRLNAILTLSLSAGQALGTSAGSKVFLTYGWRAASALSMAFYGWQLLILLLRGPNCKQSTWFGYEGGFRHQVEQKQTGSATPATQTSSMVERENIQTLQT</sequence>
<feature type="compositionally biased region" description="Polar residues" evidence="2">
    <location>
        <begin position="517"/>
        <end position="543"/>
    </location>
</feature>
<comment type="subcellular location">
    <subcellularLocation>
        <location evidence="1">Membrane</location>
        <topology evidence="1">Multi-pass membrane protein</topology>
    </subcellularLocation>
</comment>
<dbReference type="EMBL" id="WHUW01000011">
    <property type="protein sequence ID" value="KAF8441084.1"/>
    <property type="molecule type" value="Genomic_DNA"/>
</dbReference>
<comment type="caution">
    <text evidence="4">The sequence shown here is derived from an EMBL/GenBank/DDBJ whole genome shotgun (WGS) entry which is preliminary data.</text>
</comment>
<evidence type="ECO:0000256" key="3">
    <source>
        <dbReference type="SAM" id="Phobius"/>
    </source>
</evidence>
<feature type="region of interest" description="Disordered" evidence="2">
    <location>
        <begin position="85"/>
        <end position="112"/>
    </location>
</feature>
<dbReference type="GO" id="GO:0016020">
    <property type="term" value="C:membrane"/>
    <property type="evidence" value="ECO:0007669"/>
    <property type="project" value="UniProtKB-SubCell"/>
</dbReference>
<proteinExistence type="predicted"/>
<name>A0AAD4BVC2_BOLED</name>
<evidence type="ECO:0000256" key="2">
    <source>
        <dbReference type="SAM" id="MobiDB-lite"/>
    </source>
</evidence>
<protein>
    <submittedName>
        <fullName evidence="4">Major facilitator superfamily domain-containing protein</fullName>
    </submittedName>
</protein>
<dbReference type="Proteomes" id="UP001194468">
    <property type="component" value="Unassembled WGS sequence"/>
</dbReference>
<feature type="transmembrane region" description="Helical" evidence="3">
    <location>
        <begin position="472"/>
        <end position="494"/>
    </location>
</feature>
<keyword evidence="3" id="KW-0472">Membrane</keyword>
<feature type="transmembrane region" description="Helical" evidence="3">
    <location>
        <begin position="381"/>
        <end position="405"/>
    </location>
</feature>
<evidence type="ECO:0000256" key="1">
    <source>
        <dbReference type="ARBA" id="ARBA00004141"/>
    </source>
</evidence>
<keyword evidence="3" id="KW-1133">Transmembrane helix</keyword>
<dbReference type="SUPFAM" id="SSF103473">
    <property type="entry name" value="MFS general substrate transporter"/>
    <property type="match status" value="1"/>
</dbReference>